<organism evidence="4 5">
    <name type="scientific">Parapedobacter luteus</name>
    <dbReference type="NCBI Taxonomy" id="623280"/>
    <lineage>
        <taxon>Bacteria</taxon>
        <taxon>Pseudomonadati</taxon>
        <taxon>Bacteroidota</taxon>
        <taxon>Sphingobacteriia</taxon>
        <taxon>Sphingobacteriales</taxon>
        <taxon>Sphingobacteriaceae</taxon>
        <taxon>Parapedobacter</taxon>
    </lineage>
</organism>
<dbReference type="EMBL" id="FUYS01000001">
    <property type="protein sequence ID" value="SKB26063.1"/>
    <property type="molecule type" value="Genomic_DNA"/>
</dbReference>
<dbReference type="GO" id="GO:0006355">
    <property type="term" value="P:regulation of DNA-templated transcription"/>
    <property type="evidence" value="ECO:0007669"/>
    <property type="project" value="InterPro"/>
</dbReference>
<keyword evidence="2" id="KW-0812">Transmembrane</keyword>
<dbReference type="SUPFAM" id="SSF63829">
    <property type="entry name" value="Calcium-dependent phosphotriesterase"/>
    <property type="match status" value="1"/>
</dbReference>
<protein>
    <submittedName>
        <fullName evidence="4">Y_Y_Y domain-containing protein</fullName>
    </submittedName>
</protein>
<reference evidence="4 5" key="1">
    <citation type="submission" date="2017-02" db="EMBL/GenBank/DDBJ databases">
        <authorList>
            <person name="Peterson S.W."/>
        </authorList>
    </citation>
    <scope>NUCLEOTIDE SEQUENCE [LARGE SCALE GENOMIC DNA]</scope>
    <source>
        <strain evidence="4 5">DSM 22899</strain>
    </source>
</reference>
<evidence type="ECO:0000256" key="2">
    <source>
        <dbReference type="SAM" id="Phobius"/>
    </source>
</evidence>
<dbReference type="OrthoDB" id="9809670at2"/>
<dbReference type="SMART" id="SM00421">
    <property type="entry name" value="HTH_LUXR"/>
    <property type="match status" value="1"/>
</dbReference>
<dbReference type="InterPro" id="IPR015943">
    <property type="entry name" value="WD40/YVTN_repeat-like_dom_sf"/>
</dbReference>
<dbReference type="Proteomes" id="UP000190541">
    <property type="component" value="Unassembled WGS sequence"/>
</dbReference>
<dbReference type="Pfam" id="PF07495">
    <property type="entry name" value="Y_Y_Y"/>
    <property type="match status" value="1"/>
</dbReference>
<dbReference type="RefSeq" id="WP_079714823.1">
    <property type="nucleotide sequence ID" value="NZ_FUYS01000001.1"/>
</dbReference>
<name>A0A1T4ZUQ3_9SPHI</name>
<dbReference type="STRING" id="623280.SAMN05660226_00072"/>
<evidence type="ECO:0000313" key="5">
    <source>
        <dbReference type="Proteomes" id="UP000190541"/>
    </source>
</evidence>
<evidence type="ECO:0000259" key="3">
    <source>
        <dbReference type="SMART" id="SM00421"/>
    </source>
</evidence>
<sequence length="968" mass="111615">MTNVHIKRAVFVGLFFVVVQCSIAQHRVAIPQIINYNNNQYKGGLQNWDIAQDSHGIMYFGNNEGLLTFNGRYWNIYPLPNATVVRSVAVDSNNRIYVGGQDEIGYFQPDSTGTLQYCSLVDLIPQPERRFADVWNIVVMGSDVFFRANTKILHYKDGRIAVDKPATEWQFLGQVQGKLYAQALRQGIMHFEGGFWKPLTNHPDLNGNVITAIMPHSGDTLLVTTLKRGLFYLIGDTLIVKKTPFDELFSTDRIYCGLPVNDDWFVFGTTSAGVLIVDRHDRLVQQYVYGEGLQMNNVRDVFIDRNRNLWLALDDGIDFIGINSAVKYIHPNRTNPVSSYTTRLFNQHLYIGTSNGLYVTPIDANQRDISLSDADFSEVNHTEGQVWSLNEINGRLLMGHEDGAFEIVNQSIRKIYTVPGTWLYQPLSRVFPSKHLIAGTYLGLHHMMFNGEAFLDAGRVDGPYESLRFIYYDEHAHVVWASHPYRGIFKFNLSEDCSRITLQKTYTSNDGLPSSLYNYLFLIKNNITVATSDGIYEYDTQTDRFAPSPLFYPRFKGMEIQYLKEDGDGNVWFISHKKLGVADFSNPSDSIPFDITYFPELNGQILGGFENIYILNEENIFIGANRGAIHLNYQRYKENTSKPDILLNRVKLINSGEQAQVLYGGHRAPHTPTPTLHYRSNSLHFSFATTLYDQQENVEFSYLLEGFDRAWSTWSNRSEKEYTNLPPGQYVFKVKSRNSNGNESDTDTYSFVIAPPWYSNPVSHTIYCVLVGLAIFLLFKWQKKKLQRKHDHELYLSQLELDRSEKEVVRLQNEKLEAEIAFKNKELANMTMHLIQRGEVLSKIKETILAVVKKHDFPDSTINFRQLIRLIRTAERTEEDWEQFSVHFNHVNQGFFARLKQLYPDLTPNELKLCAFLRMNLSSKEIAQLMNITIKAVEVSRYRLRKKIKLDPEQNLYEFLLQIRDDKR</sequence>
<dbReference type="InterPro" id="IPR000792">
    <property type="entry name" value="Tscrpt_reg_LuxR_C"/>
</dbReference>
<evidence type="ECO:0000256" key="1">
    <source>
        <dbReference type="SAM" id="Coils"/>
    </source>
</evidence>
<dbReference type="InterPro" id="IPR013783">
    <property type="entry name" value="Ig-like_fold"/>
</dbReference>
<keyword evidence="5" id="KW-1185">Reference proteome</keyword>
<dbReference type="Gene3D" id="2.130.10.10">
    <property type="entry name" value="YVTN repeat-like/Quinoprotein amine dehydrogenase"/>
    <property type="match status" value="2"/>
</dbReference>
<dbReference type="Gene3D" id="3.40.50.2300">
    <property type="match status" value="1"/>
</dbReference>
<keyword evidence="2" id="KW-1133">Transmembrane helix</keyword>
<gene>
    <name evidence="4" type="ORF">SAMN05660226_00072</name>
</gene>
<feature type="coiled-coil region" evidence="1">
    <location>
        <begin position="799"/>
        <end position="833"/>
    </location>
</feature>
<feature type="domain" description="HTH luxR-type" evidence="3">
    <location>
        <begin position="903"/>
        <end position="960"/>
    </location>
</feature>
<dbReference type="InterPro" id="IPR011123">
    <property type="entry name" value="Y_Y_Y"/>
</dbReference>
<dbReference type="Gene3D" id="2.60.40.10">
    <property type="entry name" value="Immunoglobulins"/>
    <property type="match status" value="1"/>
</dbReference>
<feature type="transmembrane region" description="Helical" evidence="2">
    <location>
        <begin position="762"/>
        <end position="779"/>
    </location>
</feature>
<dbReference type="SUPFAM" id="SSF46894">
    <property type="entry name" value="C-terminal effector domain of the bipartite response regulators"/>
    <property type="match status" value="1"/>
</dbReference>
<accession>A0A1T4ZUQ3</accession>
<keyword evidence="1" id="KW-0175">Coiled coil</keyword>
<proteinExistence type="predicted"/>
<dbReference type="InterPro" id="IPR016032">
    <property type="entry name" value="Sig_transdc_resp-reg_C-effctor"/>
</dbReference>
<dbReference type="AlphaFoldDB" id="A0A1T4ZUQ3"/>
<dbReference type="GO" id="GO:0003677">
    <property type="term" value="F:DNA binding"/>
    <property type="evidence" value="ECO:0007669"/>
    <property type="project" value="InterPro"/>
</dbReference>
<evidence type="ECO:0000313" key="4">
    <source>
        <dbReference type="EMBL" id="SKB26063.1"/>
    </source>
</evidence>
<keyword evidence="2" id="KW-0472">Membrane</keyword>